<dbReference type="CDD" id="cd06163">
    <property type="entry name" value="S2P-M50_PDZ_RseP-like"/>
    <property type="match status" value="2"/>
</dbReference>
<evidence type="ECO:0000256" key="10">
    <source>
        <dbReference type="ARBA" id="ARBA00023136"/>
    </source>
</evidence>
<comment type="caution">
    <text evidence="13">The sequence shown here is derived from an EMBL/GenBank/DDBJ whole genome shotgun (WGS) entry which is preliminary data.</text>
</comment>
<keyword evidence="6" id="KW-0378">Hydrolase</keyword>
<dbReference type="PANTHER" id="PTHR42837:SF2">
    <property type="entry name" value="MEMBRANE METALLOPROTEASE ARASP2, CHLOROPLASTIC-RELATED"/>
    <property type="match status" value="1"/>
</dbReference>
<evidence type="ECO:0000313" key="13">
    <source>
        <dbReference type="EMBL" id="KYG66596.1"/>
    </source>
</evidence>
<dbReference type="InterPro" id="IPR041489">
    <property type="entry name" value="PDZ_6"/>
</dbReference>
<dbReference type="Pfam" id="PF17820">
    <property type="entry name" value="PDZ_6"/>
    <property type="match status" value="2"/>
</dbReference>
<dbReference type="SMART" id="SM00228">
    <property type="entry name" value="PDZ"/>
    <property type="match status" value="3"/>
</dbReference>
<evidence type="ECO:0000256" key="2">
    <source>
        <dbReference type="ARBA" id="ARBA00004141"/>
    </source>
</evidence>
<dbReference type="Pfam" id="PF02163">
    <property type="entry name" value="Peptidase_M50"/>
    <property type="match status" value="1"/>
</dbReference>
<dbReference type="RefSeq" id="WP_061834160.1">
    <property type="nucleotide sequence ID" value="NZ_LUKE01000001.1"/>
</dbReference>
<reference evidence="13 14" key="1">
    <citation type="submission" date="2016-03" db="EMBL/GenBank/DDBJ databases">
        <authorList>
            <person name="Ploux O."/>
        </authorList>
    </citation>
    <scope>NUCLEOTIDE SEQUENCE [LARGE SCALE GENOMIC DNA]</scope>
    <source>
        <strain evidence="13 14">R0</strain>
    </source>
</reference>
<dbReference type="CDD" id="cd23081">
    <property type="entry name" value="cpPDZ_EcRseP-like"/>
    <property type="match status" value="1"/>
</dbReference>
<feature type="transmembrane region" description="Helical" evidence="11">
    <location>
        <begin position="486"/>
        <end position="515"/>
    </location>
</feature>
<dbReference type="EMBL" id="LUKE01000001">
    <property type="protein sequence ID" value="KYG66596.1"/>
    <property type="molecule type" value="Genomic_DNA"/>
</dbReference>
<keyword evidence="7" id="KW-0862">Zinc</keyword>
<keyword evidence="5 11" id="KW-0812">Transmembrane</keyword>
<evidence type="ECO:0000256" key="5">
    <source>
        <dbReference type="ARBA" id="ARBA00022692"/>
    </source>
</evidence>
<feature type="transmembrane region" description="Helical" evidence="11">
    <location>
        <begin position="6"/>
        <end position="27"/>
    </location>
</feature>
<keyword evidence="4 13" id="KW-0645">Protease</keyword>
<dbReference type="GO" id="GO:0016020">
    <property type="term" value="C:membrane"/>
    <property type="evidence" value="ECO:0007669"/>
    <property type="project" value="UniProtKB-SubCell"/>
</dbReference>
<feature type="domain" description="PDZ" evidence="12">
    <location>
        <begin position="298"/>
        <end position="352"/>
    </location>
</feature>
<accession>A0A150WQF2</accession>
<evidence type="ECO:0000256" key="6">
    <source>
        <dbReference type="ARBA" id="ARBA00022801"/>
    </source>
</evidence>
<dbReference type="PROSITE" id="PS50106">
    <property type="entry name" value="PDZ"/>
    <property type="match status" value="1"/>
</dbReference>
<name>A0A150WQF2_BDEBC</name>
<comment type="similarity">
    <text evidence="3">Belongs to the peptidase M50B family.</text>
</comment>
<evidence type="ECO:0000256" key="3">
    <source>
        <dbReference type="ARBA" id="ARBA00007931"/>
    </source>
</evidence>
<comment type="cofactor">
    <cofactor evidence="1">
        <name>Zn(2+)</name>
        <dbReference type="ChEBI" id="CHEBI:29105"/>
    </cofactor>
</comment>
<dbReference type="InterPro" id="IPR036034">
    <property type="entry name" value="PDZ_sf"/>
</dbReference>
<dbReference type="GO" id="GO:0004222">
    <property type="term" value="F:metalloendopeptidase activity"/>
    <property type="evidence" value="ECO:0007669"/>
    <property type="project" value="InterPro"/>
</dbReference>
<organism evidence="13 14">
    <name type="scientific">Bdellovibrio bacteriovorus</name>
    <dbReference type="NCBI Taxonomy" id="959"/>
    <lineage>
        <taxon>Bacteria</taxon>
        <taxon>Pseudomonadati</taxon>
        <taxon>Bdellovibrionota</taxon>
        <taxon>Bdellovibrionia</taxon>
        <taxon>Bdellovibrionales</taxon>
        <taxon>Pseudobdellovibrionaceae</taxon>
        <taxon>Bdellovibrio</taxon>
    </lineage>
</organism>
<keyword evidence="14" id="KW-1185">Reference proteome</keyword>
<evidence type="ECO:0000313" key="14">
    <source>
        <dbReference type="Proteomes" id="UP000075320"/>
    </source>
</evidence>
<protein>
    <submittedName>
        <fullName evidence="13">RIP metalloprotease RseP</fullName>
    </submittedName>
</protein>
<sequence length="557" mass="60652">MDIFSILHSGLSAIIPFIILLGILIFVHELGHFLVARWCGVRVEVFSLGFGKKIFKYKKGDTTYAISMIPLGGYVKMFGDQNADQIAEEDRKVSFTHKNVYQRIAIVLAGPLMNFFFAVLVFFAIALMGEEAKTPVVGDVTAASPAYVAGFRSGDKIISINQKPINTWEDIQRSLSLKEKQDLLLDVQVQRENGTETSKVSMTAKAEPSQNPLSSYDYVANIEGLNPYSLGTTIGVLDSSPLKALGMKTGDTITSINGQKVTFWRQLDAVLAAQNAKEPLSLEVMGKRENEPSNKPMTVTMAALSSIPSYSLKNLGLESSELYLSKVMDDSPAQAAGLLAGDRLLAINGAPLAKWEDVINSIKTSDGKNPAKITVLRDGKNIDLEITPKMTKQMLPTGVEEKRYTIGIAPIVNIAPSETMTVYADGIGAALVRGVQKTWEVSVMTVMSFVRLFQGQISPKNVGGVISIGQAASETFKIGINPFLQMMAIISVNLFVLNLLPIPVLDGGHLVFYVIEMVKGAPLSLRKMEMAQQVGLAILMSLMIFALFNDFTRLLGL</sequence>
<dbReference type="Gene3D" id="2.30.42.10">
    <property type="match status" value="3"/>
</dbReference>
<evidence type="ECO:0000256" key="9">
    <source>
        <dbReference type="ARBA" id="ARBA00023049"/>
    </source>
</evidence>
<gene>
    <name evidence="13" type="ORF">AZI86_05995</name>
</gene>
<keyword evidence="8 11" id="KW-1133">Transmembrane helix</keyword>
<dbReference type="OrthoDB" id="5287739at2"/>
<dbReference type="NCBIfam" id="TIGR00054">
    <property type="entry name" value="RIP metalloprotease RseP"/>
    <property type="match status" value="2"/>
</dbReference>
<dbReference type="AlphaFoldDB" id="A0A150WQF2"/>
<feature type="transmembrane region" description="Helical" evidence="11">
    <location>
        <begin position="104"/>
        <end position="128"/>
    </location>
</feature>
<evidence type="ECO:0000256" key="4">
    <source>
        <dbReference type="ARBA" id="ARBA00022670"/>
    </source>
</evidence>
<dbReference type="Proteomes" id="UP000075320">
    <property type="component" value="Unassembled WGS sequence"/>
</dbReference>
<dbReference type="InterPro" id="IPR004387">
    <property type="entry name" value="Pept_M50_Zn"/>
</dbReference>
<feature type="transmembrane region" description="Helical" evidence="11">
    <location>
        <begin position="536"/>
        <end position="556"/>
    </location>
</feature>
<evidence type="ECO:0000256" key="8">
    <source>
        <dbReference type="ARBA" id="ARBA00022989"/>
    </source>
</evidence>
<evidence type="ECO:0000256" key="11">
    <source>
        <dbReference type="SAM" id="Phobius"/>
    </source>
</evidence>
<dbReference type="GO" id="GO:0006508">
    <property type="term" value="P:proteolysis"/>
    <property type="evidence" value="ECO:0007669"/>
    <property type="project" value="UniProtKB-KW"/>
</dbReference>
<evidence type="ECO:0000259" key="12">
    <source>
        <dbReference type="PROSITE" id="PS50106"/>
    </source>
</evidence>
<comment type="subcellular location">
    <subcellularLocation>
        <location evidence="2">Membrane</location>
        <topology evidence="2">Multi-pass membrane protein</topology>
    </subcellularLocation>
</comment>
<dbReference type="InterPro" id="IPR008915">
    <property type="entry name" value="Peptidase_M50"/>
</dbReference>
<keyword evidence="9 13" id="KW-0482">Metalloprotease</keyword>
<dbReference type="InterPro" id="IPR001478">
    <property type="entry name" value="PDZ"/>
</dbReference>
<dbReference type="SUPFAM" id="SSF50156">
    <property type="entry name" value="PDZ domain-like"/>
    <property type="match status" value="3"/>
</dbReference>
<proteinExistence type="inferred from homology"/>
<dbReference type="PANTHER" id="PTHR42837">
    <property type="entry name" value="REGULATOR OF SIGMA-E PROTEASE RSEP"/>
    <property type="match status" value="1"/>
</dbReference>
<evidence type="ECO:0000256" key="1">
    <source>
        <dbReference type="ARBA" id="ARBA00001947"/>
    </source>
</evidence>
<keyword evidence="10 11" id="KW-0472">Membrane</keyword>
<evidence type="ECO:0000256" key="7">
    <source>
        <dbReference type="ARBA" id="ARBA00022833"/>
    </source>
</evidence>